<dbReference type="PANTHER" id="PTHR12428:SF66">
    <property type="entry name" value="MITOCHONDRIAL INNER MEMBRANE PROTEIN OXA1L"/>
    <property type="match status" value="1"/>
</dbReference>
<dbReference type="OrthoDB" id="2148490at2759"/>
<dbReference type="Proteomes" id="UP000054560">
    <property type="component" value="Unassembled WGS sequence"/>
</dbReference>
<dbReference type="GO" id="GO:0032977">
    <property type="term" value="F:membrane insertase activity"/>
    <property type="evidence" value="ECO:0007669"/>
    <property type="project" value="InterPro"/>
</dbReference>
<proteinExistence type="inferred from homology"/>
<keyword evidence="7" id="KW-0496">Mitochondrion</keyword>
<evidence type="ECO:0000256" key="7">
    <source>
        <dbReference type="ARBA" id="ARBA00023128"/>
    </source>
</evidence>
<evidence type="ECO:0000256" key="6">
    <source>
        <dbReference type="ARBA" id="ARBA00022989"/>
    </source>
</evidence>
<evidence type="ECO:0000256" key="1">
    <source>
        <dbReference type="ARBA" id="ARBA00004448"/>
    </source>
</evidence>
<evidence type="ECO:0000256" key="3">
    <source>
        <dbReference type="ARBA" id="ARBA00022692"/>
    </source>
</evidence>
<name>A0A0L0GAF4_9EUKA</name>
<dbReference type="AlphaFoldDB" id="A0A0L0GAF4"/>
<comment type="subcellular location">
    <subcellularLocation>
        <location evidence="9">Membrane</location>
        <topology evidence="9">Multi-pass membrane protein</topology>
    </subcellularLocation>
    <subcellularLocation>
        <location evidence="1">Mitochondrion inner membrane</location>
        <topology evidence="1">Multi-pass membrane protein</topology>
    </subcellularLocation>
</comment>
<protein>
    <recommendedName>
        <fullName evidence="10">Membrane insertase YidC/Oxa/ALB C-terminal domain-containing protein</fullName>
    </recommendedName>
</protein>
<evidence type="ECO:0000313" key="12">
    <source>
        <dbReference type="Proteomes" id="UP000054560"/>
    </source>
</evidence>
<reference evidence="11 12" key="1">
    <citation type="submission" date="2011-02" db="EMBL/GenBank/DDBJ databases">
        <title>The Genome Sequence of Sphaeroforma arctica JP610.</title>
        <authorList>
            <consortium name="The Broad Institute Genome Sequencing Platform"/>
            <person name="Russ C."/>
            <person name="Cuomo C."/>
            <person name="Young S.K."/>
            <person name="Zeng Q."/>
            <person name="Gargeya S."/>
            <person name="Alvarado L."/>
            <person name="Berlin A."/>
            <person name="Chapman S.B."/>
            <person name="Chen Z."/>
            <person name="Freedman E."/>
            <person name="Gellesch M."/>
            <person name="Goldberg J."/>
            <person name="Griggs A."/>
            <person name="Gujja S."/>
            <person name="Heilman E."/>
            <person name="Heiman D."/>
            <person name="Howarth C."/>
            <person name="Mehta T."/>
            <person name="Neiman D."/>
            <person name="Pearson M."/>
            <person name="Roberts A."/>
            <person name="Saif S."/>
            <person name="Shea T."/>
            <person name="Shenoy N."/>
            <person name="Sisk P."/>
            <person name="Stolte C."/>
            <person name="Sykes S."/>
            <person name="White J."/>
            <person name="Yandava C."/>
            <person name="Burger G."/>
            <person name="Gray M.W."/>
            <person name="Holland P.W.H."/>
            <person name="King N."/>
            <person name="Lang F.B.F."/>
            <person name="Roger A.J."/>
            <person name="Ruiz-Trillo I."/>
            <person name="Haas B."/>
            <person name="Nusbaum C."/>
            <person name="Birren B."/>
        </authorList>
    </citation>
    <scope>NUCLEOTIDE SEQUENCE [LARGE SCALE GENOMIC DNA]</scope>
    <source>
        <strain evidence="11 12">JP610</strain>
    </source>
</reference>
<dbReference type="InterPro" id="IPR001708">
    <property type="entry name" value="YidC/ALB3/OXA1/COX18"/>
</dbReference>
<comment type="similarity">
    <text evidence="2 9">Belongs to the OXA1/ALB3/YidC family.</text>
</comment>
<dbReference type="EMBL" id="KQ241680">
    <property type="protein sequence ID" value="KNC85866.1"/>
    <property type="molecule type" value="Genomic_DNA"/>
</dbReference>
<keyword evidence="6" id="KW-1133">Transmembrane helix</keyword>
<keyword evidence="4" id="KW-0999">Mitochondrion inner membrane</keyword>
<keyword evidence="3 9" id="KW-0812">Transmembrane</keyword>
<keyword evidence="5" id="KW-0809">Transit peptide</keyword>
<dbReference type="eggNOG" id="KOG1239">
    <property type="taxonomic scope" value="Eukaryota"/>
</dbReference>
<accession>A0A0L0GAF4</accession>
<keyword evidence="12" id="KW-1185">Reference proteome</keyword>
<dbReference type="RefSeq" id="XP_014159768.1">
    <property type="nucleotide sequence ID" value="XM_014304293.1"/>
</dbReference>
<evidence type="ECO:0000256" key="9">
    <source>
        <dbReference type="RuleBase" id="RU003945"/>
    </source>
</evidence>
<evidence type="ECO:0000256" key="4">
    <source>
        <dbReference type="ARBA" id="ARBA00022792"/>
    </source>
</evidence>
<evidence type="ECO:0000256" key="8">
    <source>
        <dbReference type="ARBA" id="ARBA00023136"/>
    </source>
</evidence>
<dbReference type="CDD" id="cd20069">
    <property type="entry name" value="5TM_Oxa1-like"/>
    <property type="match status" value="1"/>
</dbReference>
<dbReference type="STRING" id="667725.A0A0L0GAF4"/>
<dbReference type="GeneID" id="25902479"/>
<dbReference type="GO" id="GO:0032979">
    <property type="term" value="P:protein insertion into mitochondrial inner membrane from matrix"/>
    <property type="evidence" value="ECO:0007669"/>
    <property type="project" value="TreeGrafter"/>
</dbReference>
<dbReference type="GO" id="GO:0005743">
    <property type="term" value="C:mitochondrial inner membrane"/>
    <property type="evidence" value="ECO:0007669"/>
    <property type="project" value="UniProtKB-SubCell"/>
</dbReference>
<organism evidence="11 12">
    <name type="scientific">Sphaeroforma arctica JP610</name>
    <dbReference type="NCBI Taxonomy" id="667725"/>
    <lineage>
        <taxon>Eukaryota</taxon>
        <taxon>Ichthyosporea</taxon>
        <taxon>Ichthyophonida</taxon>
        <taxon>Sphaeroforma</taxon>
    </lineage>
</organism>
<evidence type="ECO:0000313" key="11">
    <source>
        <dbReference type="EMBL" id="KNC85866.1"/>
    </source>
</evidence>
<feature type="domain" description="Membrane insertase YidC/Oxa/ALB C-terminal" evidence="10">
    <location>
        <begin position="42"/>
        <end position="202"/>
    </location>
</feature>
<gene>
    <name evidence="11" type="ORF">SARC_01975</name>
</gene>
<keyword evidence="8" id="KW-0472">Membrane</keyword>
<dbReference type="Pfam" id="PF02096">
    <property type="entry name" value="60KD_IMP"/>
    <property type="match status" value="1"/>
</dbReference>
<dbReference type="InterPro" id="IPR028055">
    <property type="entry name" value="YidC/Oxa/ALB_C"/>
</dbReference>
<evidence type="ECO:0000256" key="2">
    <source>
        <dbReference type="ARBA" id="ARBA00009877"/>
    </source>
</evidence>
<evidence type="ECO:0000259" key="10">
    <source>
        <dbReference type="Pfam" id="PF02096"/>
    </source>
</evidence>
<dbReference type="PANTHER" id="PTHR12428">
    <property type="entry name" value="OXA1"/>
    <property type="match status" value="1"/>
</dbReference>
<sequence length="209" mass="22681">MTGERLCVRRYALVGDDCDCDSRMAYAGMCTIRLYTHTHNAMLIFPIACKTQVNNVGMKNIKPEVDAYTEKAKMHISNGEHGKAGDVNRQMWAHMAANNVSYSGMFAQPMVQMPFAMGMFFGLRKMAEAPIASMTAGGTMWFSDLTAADPTYALPVLSGLTTLCAIELGAEGTKASEQSDTMRTVLRIMPFAMVPLVAQFPAVGVCGAK</sequence>
<evidence type="ECO:0000256" key="5">
    <source>
        <dbReference type="ARBA" id="ARBA00022946"/>
    </source>
</evidence>